<keyword evidence="15" id="KW-1185">Reference proteome</keyword>
<evidence type="ECO:0000256" key="11">
    <source>
        <dbReference type="ARBA" id="ARBA00030762"/>
    </source>
</evidence>
<comment type="cofactor">
    <cofactor evidence="12">
        <name>Zn(2+)</name>
        <dbReference type="ChEBI" id="CHEBI:29105"/>
    </cofactor>
    <text evidence="12">Binds 1 zinc ion per subunit.</text>
</comment>
<evidence type="ECO:0000256" key="5">
    <source>
        <dbReference type="ARBA" id="ARBA00011956"/>
    </source>
</evidence>
<keyword evidence="9 14" id="KW-0413">Isomerase</keyword>
<dbReference type="InParanoid" id="A0A1Y1UH55"/>
<dbReference type="GO" id="GO:0005975">
    <property type="term" value="P:carbohydrate metabolic process"/>
    <property type="evidence" value="ECO:0007669"/>
    <property type="project" value="InterPro"/>
</dbReference>
<evidence type="ECO:0000259" key="13">
    <source>
        <dbReference type="Pfam" id="PF20511"/>
    </source>
</evidence>
<proteinExistence type="inferred from homology"/>
<dbReference type="InterPro" id="IPR011051">
    <property type="entry name" value="RmlC_Cupin_sf"/>
</dbReference>
<dbReference type="PIRSF" id="PIRSF001480">
    <property type="entry name" value="Mannose-6-phosphate_isomerase"/>
    <property type="match status" value="1"/>
</dbReference>
<dbReference type="InterPro" id="IPR046457">
    <property type="entry name" value="PMI_typeI_cat"/>
</dbReference>
<gene>
    <name evidence="14" type="ORF">BD324DRAFT_625847</name>
</gene>
<dbReference type="UniPathway" id="UPA00126">
    <property type="reaction ID" value="UER00423"/>
</dbReference>
<dbReference type="GeneID" id="33557655"/>
<dbReference type="PANTHER" id="PTHR10309">
    <property type="entry name" value="MANNOSE-6-PHOSPHATE ISOMERASE"/>
    <property type="match status" value="1"/>
</dbReference>
<dbReference type="EMBL" id="NBSH01000006">
    <property type="protein sequence ID" value="ORX37362.1"/>
    <property type="molecule type" value="Genomic_DNA"/>
</dbReference>
<dbReference type="SUPFAM" id="SSF51182">
    <property type="entry name" value="RmlC-like cupins"/>
    <property type="match status" value="1"/>
</dbReference>
<feature type="binding site" evidence="12">
    <location>
        <position position="296"/>
    </location>
    <ligand>
        <name>Zn(2+)</name>
        <dbReference type="ChEBI" id="CHEBI:29105"/>
    </ligand>
</feature>
<evidence type="ECO:0000256" key="8">
    <source>
        <dbReference type="ARBA" id="ARBA00022833"/>
    </source>
</evidence>
<dbReference type="InterPro" id="IPR016305">
    <property type="entry name" value="Mannose-6-P_Isomerase"/>
</dbReference>
<sequence>MSSSRDQPGLLRLSAHPNNYEWGKVGSDSLAAKVAPAAEGSGFELDEQKPYAELWMGTHPNNPSHLYGKEILLSDYLRGRPKLLGDAVKFPARYPGSGPKENADGHVPFLFKILTCKQALPLQIHPDVELAKKLHSDDPDKFPDTNHKPEIAVCLSDSFYGFAHFRPLKEIQGLIDTVPELDDLSESVKKSLSTLKDGHGSSNSAIKDAWQAILNLFGQDKYSKVVNGFTKRVKSEGPSAFKDAVSSNGAEDLAHACKILDEYNHGDVSIFATLLFMNLVKLKKGEGIYVGADGPHAWLQGEIVELMAASDNVLNVGFTPEQDNVQTVIRAITGKSFSVSDISLNSTTFSKSSKGNTRVYSVPFEEFSIMHITGPDTLEALSGPGIAIALKATRLQGEGVPMGSVWFVPAGTELSIEGDGEVWMAFYDSKSDQKEVGKN</sequence>
<feature type="binding site" evidence="12">
    <location>
        <position position="123"/>
    </location>
    <ligand>
        <name>Zn(2+)</name>
        <dbReference type="ChEBI" id="CHEBI:29105"/>
    </ligand>
</feature>
<dbReference type="NCBIfam" id="TIGR00218">
    <property type="entry name" value="manA"/>
    <property type="match status" value="1"/>
</dbReference>
<dbReference type="OrthoDB" id="6605218at2759"/>
<dbReference type="InterPro" id="IPR001250">
    <property type="entry name" value="Man6P_Isoase-1"/>
</dbReference>
<evidence type="ECO:0000256" key="12">
    <source>
        <dbReference type="PIRSR" id="PIRSR001480-2"/>
    </source>
</evidence>
<protein>
    <recommendedName>
        <fullName evidence="6">Mannose-6-phosphate isomerase</fullName>
        <ecNumber evidence="5">5.3.1.8</ecNumber>
    </recommendedName>
    <alternativeName>
        <fullName evidence="10">Phosphohexomutase</fullName>
    </alternativeName>
    <alternativeName>
        <fullName evidence="11">Phosphomannose isomerase</fullName>
    </alternativeName>
</protein>
<dbReference type="AlphaFoldDB" id="A0A1Y1UH55"/>
<dbReference type="GO" id="GO:0005829">
    <property type="term" value="C:cytosol"/>
    <property type="evidence" value="ECO:0007669"/>
    <property type="project" value="TreeGrafter"/>
</dbReference>
<dbReference type="EC" id="5.3.1.8" evidence="5"/>
<comment type="caution">
    <text evidence="14">The sequence shown here is derived from an EMBL/GenBank/DDBJ whole genome shotgun (WGS) entry which is preliminary data.</text>
</comment>
<evidence type="ECO:0000256" key="3">
    <source>
        <dbReference type="ARBA" id="ARBA00004666"/>
    </source>
</evidence>
<dbReference type="Proteomes" id="UP000193218">
    <property type="component" value="Unassembled WGS sequence"/>
</dbReference>
<dbReference type="PANTHER" id="PTHR10309:SF0">
    <property type="entry name" value="MANNOSE-6-PHOSPHATE ISOMERASE"/>
    <property type="match status" value="1"/>
</dbReference>
<evidence type="ECO:0000313" key="15">
    <source>
        <dbReference type="Proteomes" id="UP000193218"/>
    </source>
</evidence>
<dbReference type="GO" id="GO:0004476">
    <property type="term" value="F:mannose-6-phosphate isomerase activity"/>
    <property type="evidence" value="ECO:0007669"/>
    <property type="project" value="UniProtKB-EC"/>
</dbReference>
<dbReference type="GO" id="GO:0008270">
    <property type="term" value="F:zinc ion binding"/>
    <property type="evidence" value="ECO:0007669"/>
    <property type="project" value="InterPro"/>
</dbReference>
<comment type="pathway">
    <text evidence="3">Nucleotide-sugar biosynthesis; GDP-alpha-D-mannose biosynthesis; alpha-D-mannose 1-phosphate from D-fructose 6-phosphate: step 1/2.</text>
</comment>
<organism evidence="14 15">
    <name type="scientific">Kockovaella imperatae</name>
    <dbReference type="NCBI Taxonomy" id="4999"/>
    <lineage>
        <taxon>Eukaryota</taxon>
        <taxon>Fungi</taxon>
        <taxon>Dikarya</taxon>
        <taxon>Basidiomycota</taxon>
        <taxon>Agaricomycotina</taxon>
        <taxon>Tremellomycetes</taxon>
        <taxon>Tremellales</taxon>
        <taxon>Cuniculitremaceae</taxon>
        <taxon>Kockovaella</taxon>
    </lineage>
</organism>
<feature type="binding site" evidence="12">
    <location>
        <position position="125"/>
    </location>
    <ligand>
        <name>Zn(2+)</name>
        <dbReference type="ChEBI" id="CHEBI:29105"/>
    </ligand>
</feature>
<dbReference type="RefSeq" id="XP_021871400.1">
    <property type="nucleotide sequence ID" value="XM_022015846.1"/>
</dbReference>
<dbReference type="CDD" id="cd07011">
    <property type="entry name" value="cupin_PMI_type_I_N"/>
    <property type="match status" value="1"/>
</dbReference>
<dbReference type="Pfam" id="PF20511">
    <property type="entry name" value="PMI_typeI_cat"/>
    <property type="match status" value="1"/>
</dbReference>
<feature type="domain" description="Phosphomannose isomerase type I catalytic" evidence="13">
    <location>
        <begin position="10"/>
        <end position="168"/>
    </location>
</feature>
<evidence type="ECO:0000256" key="10">
    <source>
        <dbReference type="ARBA" id="ARBA00029741"/>
    </source>
</evidence>
<comment type="catalytic activity">
    <reaction evidence="1">
        <text>D-mannose 6-phosphate = D-fructose 6-phosphate</text>
        <dbReference type="Rhea" id="RHEA:12356"/>
        <dbReference type="ChEBI" id="CHEBI:58735"/>
        <dbReference type="ChEBI" id="CHEBI:61527"/>
        <dbReference type="EC" id="5.3.1.8"/>
    </reaction>
</comment>
<dbReference type="Gene3D" id="1.10.441.10">
    <property type="entry name" value="Phosphomannose Isomerase, domain 2"/>
    <property type="match status" value="1"/>
</dbReference>
<dbReference type="GO" id="GO:0009298">
    <property type="term" value="P:GDP-mannose biosynthetic process"/>
    <property type="evidence" value="ECO:0007669"/>
    <property type="project" value="UniProtKB-UniPathway"/>
</dbReference>
<evidence type="ECO:0000256" key="1">
    <source>
        <dbReference type="ARBA" id="ARBA00000757"/>
    </source>
</evidence>
<evidence type="ECO:0000256" key="7">
    <source>
        <dbReference type="ARBA" id="ARBA00022723"/>
    </source>
</evidence>
<keyword evidence="7 12" id="KW-0479">Metal-binding</keyword>
<name>A0A1Y1UH55_9TREE</name>
<evidence type="ECO:0000256" key="2">
    <source>
        <dbReference type="ARBA" id="ARBA00002564"/>
    </source>
</evidence>
<dbReference type="Gene3D" id="2.60.120.10">
    <property type="entry name" value="Jelly Rolls"/>
    <property type="match status" value="2"/>
</dbReference>
<comment type="function">
    <text evidence="2">Involved in the synthesis of the GDP-mannose and dolichol-phosphate-mannose required for a number of critical mannosyl transfer reactions.</text>
</comment>
<accession>A0A1Y1UH55</accession>
<evidence type="ECO:0000313" key="14">
    <source>
        <dbReference type="EMBL" id="ORX37362.1"/>
    </source>
</evidence>
<evidence type="ECO:0000256" key="4">
    <source>
        <dbReference type="ARBA" id="ARBA00010772"/>
    </source>
</evidence>
<keyword evidence="8 12" id="KW-0862">Zinc</keyword>
<dbReference type="InterPro" id="IPR014710">
    <property type="entry name" value="RmlC-like_jellyroll"/>
</dbReference>
<reference evidence="14 15" key="1">
    <citation type="submission" date="2017-03" db="EMBL/GenBank/DDBJ databases">
        <title>Widespread Adenine N6-methylation of Active Genes in Fungi.</title>
        <authorList>
            <consortium name="DOE Joint Genome Institute"/>
            <person name="Mondo S.J."/>
            <person name="Dannebaum R.O."/>
            <person name="Kuo R.C."/>
            <person name="Louie K.B."/>
            <person name="Bewick A.J."/>
            <person name="Labutti K."/>
            <person name="Haridas S."/>
            <person name="Kuo A."/>
            <person name="Salamov A."/>
            <person name="Ahrendt S.R."/>
            <person name="Lau R."/>
            <person name="Bowen B.P."/>
            <person name="Lipzen A."/>
            <person name="Sullivan W."/>
            <person name="Andreopoulos W.B."/>
            <person name="Clum A."/>
            <person name="Lindquist E."/>
            <person name="Daum C."/>
            <person name="Northen T.R."/>
            <person name="Ramamoorthy G."/>
            <person name="Schmitz R.J."/>
            <person name="Gryganskyi A."/>
            <person name="Culley D."/>
            <person name="Magnuson J."/>
            <person name="James T.Y."/>
            <person name="O'Malley M.A."/>
            <person name="Stajich J.E."/>
            <person name="Spatafora J.W."/>
            <person name="Visel A."/>
            <person name="Grigoriev I.V."/>
        </authorList>
    </citation>
    <scope>NUCLEOTIDE SEQUENCE [LARGE SCALE GENOMIC DNA]</scope>
    <source>
        <strain evidence="14 15">NRRL Y-17943</strain>
    </source>
</reference>
<feature type="binding site" evidence="12">
    <location>
        <position position="150"/>
    </location>
    <ligand>
        <name>Zn(2+)</name>
        <dbReference type="ChEBI" id="CHEBI:29105"/>
    </ligand>
</feature>
<dbReference type="STRING" id="4999.A0A1Y1UH55"/>
<dbReference type="PRINTS" id="PR00714">
    <property type="entry name" value="MAN6PISMRASE"/>
</dbReference>
<comment type="similarity">
    <text evidence="4">Belongs to the mannose-6-phosphate isomerase type 1 family.</text>
</comment>
<evidence type="ECO:0000256" key="6">
    <source>
        <dbReference type="ARBA" id="ARBA00018236"/>
    </source>
</evidence>
<evidence type="ECO:0000256" key="9">
    <source>
        <dbReference type="ARBA" id="ARBA00023235"/>
    </source>
</evidence>